<sequence>MFPPLSLSLTCLTNTQPISHCHLKREQTTVAGGGTLMDTEDRWTQALASNNVRAILQWLCSLSAEGGDGNGEDHLVAFSSWFQRMAEASKRDFLTICFSRCQGLWMFLDHHSFTKVHLSLRRLRTLHYLAQWGRRPGGLTHPWHGIPAARQACWNQEHRALEQHIWLGQLVQWWGITGLLPKYPEVTEMKRISQMWREMDHNHRRSCLQNPGWEDDRKERWSSVIQGMVAQIDKKHGPLWSSEACTDQCYPPPSLQALLKLVLVPCISTASVQAILMYFILDMAHFLKCKDNLLQSFCHAFTIPPRFSQQIRAFWLLDQGQVLGSMELLLGPHAEDPWVSWQHHCIIHVLLRRKQLGLALKYIYGIKPSTDSPHDLKLCVEVLLQNSHVSEAWALLKKGCGSEMVRFFLNECQRLGLCLAASDCMEAVWKHVAHSTDQLDKPESQCGVDKLPHLHRPTGIPTSGGHIRPFSSVLLQSKSINSVSSEDLITLLRESIHELKQSQPIFSEEVAWPVEYPDGSCQNRSLTPQALQHLIPRSCPEVAMTDMFAEPEDKQRPGNDLPLVAEEDPWRPARLSSHSPSQERSTSVSSVSSSSQHESRSTALLQRVSFFLSEREQRRDRQDDSPSPPADMHLLGCPDSPRTAEGATDPVSFNSLSKPSMDVDETVVSTQTCALVEEVMTGDIPGDYIIPVEEKAVPPVDLTTDRRHSLSKLNLHPQFYSNEDNQSVLWISEGQLDSHNLLTPDYEKMDYCKELIEEVLHAPNETDPWSVIPGGDTEHTLPQTSPYSSAAASSLCFLELEPLQRASDRLLLEEEVEFFRNNSQDAVDQPEILTSCALTKTTDELLSELHHSHCSAEEPPESGLRGPDTERGWALQGDQQSRGSGRSIRTFSFQDSSLLIPLRRSIHSKHLHVHGRPLPPRNRTSISHTVQQSLCSAPETSRDRLSGGRNVLHRKEAACFRSSGDDRLGHCKLGSWWKQALETRRSSSGLLPAMEQVTKISQGKHFFIHRKKRISRSGGDLLPRSGRLPGMSDQAERSVRRRRGRPW</sequence>
<dbReference type="Proteomes" id="UP001557470">
    <property type="component" value="Unassembled WGS sequence"/>
</dbReference>
<gene>
    <name evidence="5" type="ORF">UPYG_G00222360</name>
</gene>
<evidence type="ECO:0000313" key="6">
    <source>
        <dbReference type="Proteomes" id="UP001557470"/>
    </source>
</evidence>
<organism evidence="5 6">
    <name type="scientific">Umbra pygmaea</name>
    <name type="common">Eastern mudminnow</name>
    <dbReference type="NCBI Taxonomy" id="75934"/>
    <lineage>
        <taxon>Eukaryota</taxon>
        <taxon>Metazoa</taxon>
        <taxon>Chordata</taxon>
        <taxon>Craniata</taxon>
        <taxon>Vertebrata</taxon>
        <taxon>Euteleostomi</taxon>
        <taxon>Actinopterygii</taxon>
        <taxon>Neopterygii</taxon>
        <taxon>Teleostei</taxon>
        <taxon>Protacanthopterygii</taxon>
        <taxon>Esociformes</taxon>
        <taxon>Umbridae</taxon>
        <taxon>Umbra</taxon>
    </lineage>
</organism>
<feature type="compositionally biased region" description="Low complexity" evidence="3">
    <location>
        <begin position="579"/>
        <end position="596"/>
    </location>
</feature>
<name>A0ABD0WGQ5_UMBPY</name>
<comment type="subcellular location">
    <subcellularLocation>
        <location evidence="1">Nucleus</location>
    </subcellularLocation>
</comment>
<evidence type="ECO:0000256" key="3">
    <source>
        <dbReference type="SAM" id="MobiDB-lite"/>
    </source>
</evidence>
<dbReference type="EMBL" id="JAGEUA010000007">
    <property type="protein sequence ID" value="KAL0969078.1"/>
    <property type="molecule type" value="Genomic_DNA"/>
</dbReference>
<keyword evidence="6" id="KW-1185">Reference proteome</keyword>
<keyword evidence="2" id="KW-0539">Nucleus</keyword>
<evidence type="ECO:0000259" key="4">
    <source>
        <dbReference type="Pfam" id="PF13934"/>
    </source>
</evidence>
<dbReference type="AlphaFoldDB" id="A0ABD0WGQ5"/>
<feature type="domain" description="ELYS-like" evidence="4">
    <location>
        <begin position="244"/>
        <end position="414"/>
    </location>
</feature>
<feature type="region of interest" description="Disordered" evidence="3">
    <location>
        <begin position="850"/>
        <end position="887"/>
    </location>
</feature>
<dbReference type="PANTHER" id="PTHR21583:SF8">
    <property type="entry name" value="PROTEIN ELYS"/>
    <property type="match status" value="1"/>
</dbReference>
<reference evidence="5 6" key="1">
    <citation type="submission" date="2024-06" db="EMBL/GenBank/DDBJ databases">
        <authorList>
            <person name="Pan Q."/>
            <person name="Wen M."/>
            <person name="Jouanno E."/>
            <person name="Zahm M."/>
            <person name="Klopp C."/>
            <person name="Cabau C."/>
            <person name="Louis A."/>
            <person name="Berthelot C."/>
            <person name="Parey E."/>
            <person name="Roest Crollius H."/>
            <person name="Montfort J."/>
            <person name="Robinson-Rechavi M."/>
            <person name="Bouchez O."/>
            <person name="Lampietro C."/>
            <person name="Lopez Roques C."/>
            <person name="Donnadieu C."/>
            <person name="Postlethwait J."/>
            <person name="Bobe J."/>
            <person name="Verreycken H."/>
            <person name="Guiguen Y."/>
        </authorList>
    </citation>
    <scope>NUCLEOTIDE SEQUENCE [LARGE SCALE GENOMIC DNA]</scope>
    <source>
        <strain evidence="5">Up_M1</strain>
        <tissue evidence="5">Testis</tissue>
    </source>
</reference>
<proteinExistence type="predicted"/>
<accession>A0ABD0WGQ5</accession>
<dbReference type="InterPro" id="IPR025151">
    <property type="entry name" value="ELYS_dom"/>
</dbReference>
<dbReference type="InterPro" id="IPR052620">
    <property type="entry name" value="ELYS/MEL-28_NucAsmblyFactor"/>
</dbReference>
<feature type="compositionally biased region" description="Polar residues" evidence="3">
    <location>
        <begin position="877"/>
        <end position="887"/>
    </location>
</feature>
<feature type="region of interest" description="Disordered" evidence="3">
    <location>
        <begin position="613"/>
        <end position="658"/>
    </location>
</feature>
<feature type="region of interest" description="Disordered" evidence="3">
    <location>
        <begin position="572"/>
        <end position="601"/>
    </location>
</feature>
<protein>
    <recommendedName>
        <fullName evidence="4">ELYS-like domain-containing protein</fullName>
    </recommendedName>
</protein>
<dbReference type="PANTHER" id="PTHR21583">
    <property type="entry name" value="ELYS PROTEIN"/>
    <property type="match status" value="1"/>
</dbReference>
<evidence type="ECO:0000256" key="1">
    <source>
        <dbReference type="ARBA" id="ARBA00004123"/>
    </source>
</evidence>
<comment type="caution">
    <text evidence="5">The sequence shown here is derived from an EMBL/GenBank/DDBJ whole genome shotgun (WGS) entry which is preliminary data.</text>
</comment>
<feature type="compositionally biased region" description="Basic and acidic residues" evidence="3">
    <location>
        <begin position="613"/>
        <end position="624"/>
    </location>
</feature>
<evidence type="ECO:0000313" key="5">
    <source>
        <dbReference type="EMBL" id="KAL0969078.1"/>
    </source>
</evidence>
<feature type="region of interest" description="Disordered" evidence="3">
    <location>
        <begin position="1017"/>
        <end position="1047"/>
    </location>
</feature>
<dbReference type="Pfam" id="PF13934">
    <property type="entry name" value="ELYS"/>
    <property type="match status" value="1"/>
</dbReference>
<dbReference type="GO" id="GO:0005634">
    <property type="term" value="C:nucleus"/>
    <property type="evidence" value="ECO:0007669"/>
    <property type="project" value="UniProtKB-SubCell"/>
</dbReference>
<evidence type="ECO:0000256" key="2">
    <source>
        <dbReference type="ARBA" id="ARBA00023242"/>
    </source>
</evidence>